<dbReference type="Proteomes" id="UP001064782">
    <property type="component" value="Unassembled WGS sequence"/>
</dbReference>
<organism evidence="4 5">
    <name type="scientific">Mycobacterium kiyosense</name>
    <dbReference type="NCBI Taxonomy" id="2871094"/>
    <lineage>
        <taxon>Bacteria</taxon>
        <taxon>Bacillati</taxon>
        <taxon>Actinomycetota</taxon>
        <taxon>Actinomycetes</taxon>
        <taxon>Mycobacteriales</taxon>
        <taxon>Mycobacteriaceae</taxon>
        <taxon>Mycobacterium</taxon>
    </lineage>
</organism>
<dbReference type="RefSeq" id="WP_236976733.1">
    <property type="nucleotide sequence ID" value="NZ_BRXE01000052.1"/>
</dbReference>
<dbReference type="Pfam" id="PF17270">
    <property type="entry name" value="DUF5336"/>
    <property type="match status" value="1"/>
</dbReference>
<feature type="compositionally biased region" description="Low complexity" evidence="1">
    <location>
        <begin position="209"/>
        <end position="227"/>
    </location>
</feature>
<evidence type="ECO:0008006" key="6">
    <source>
        <dbReference type="Google" id="ProtNLM"/>
    </source>
</evidence>
<protein>
    <recommendedName>
        <fullName evidence="6">34 kDa antigenic protein</fullName>
    </recommendedName>
</protein>
<name>A0A9P3QC86_9MYCO</name>
<dbReference type="EMBL" id="BRXE01000052">
    <property type="protein sequence ID" value="GLB84498.1"/>
    <property type="molecule type" value="Genomic_DNA"/>
</dbReference>
<dbReference type="GeneID" id="83631872"/>
<gene>
    <name evidence="4" type="ORF">Mkiyose1413_47570</name>
    <name evidence="3" type="ORF">SRL2020028_37540</name>
</gene>
<dbReference type="InterPro" id="IPR035166">
    <property type="entry name" value="DUF5336"/>
</dbReference>
<evidence type="ECO:0000313" key="3">
    <source>
        <dbReference type="EMBL" id="GLB84498.1"/>
    </source>
</evidence>
<dbReference type="AlphaFoldDB" id="A0A9P3QC86"/>
<keyword evidence="2" id="KW-1133">Transmembrane helix</keyword>
<keyword evidence="2" id="KW-0812">Transmembrane</keyword>
<dbReference type="EMBL" id="BRZI01000057">
    <property type="protein sequence ID" value="GLD32874.1"/>
    <property type="molecule type" value="Genomic_DNA"/>
</dbReference>
<evidence type="ECO:0000256" key="1">
    <source>
        <dbReference type="SAM" id="MobiDB-lite"/>
    </source>
</evidence>
<feature type="transmembrane region" description="Helical" evidence="2">
    <location>
        <begin position="32"/>
        <end position="53"/>
    </location>
</feature>
<feature type="transmembrane region" description="Helical" evidence="2">
    <location>
        <begin position="111"/>
        <end position="133"/>
    </location>
</feature>
<keyword evidence="5" id="KW-1185">Reference proteome</keyword>
<dbReference type="Proteomes" id="UP001165663">
    <property type="component" value="Unassembled WGS sequence"/>
</dbReference>
<feature type="compositionally biased region" description="Polar residues" evidence="1">
    <location>
        <begin position="237"/>
        <end position="255"/>
    </location>
</feature>
<keyword evidence="2" id="KW-0472">Membrane</keyword>
<evidence type="ECO:0000256" key="2">
    <source>
        <dbReference type="SAM" id="Phobius"/>
    </source>
</evidence>
<evidence type="ECO:0000313" key="5">
    <source>
        <dbReference type="Proteomes" id="UP001064782"/>
    </source>
</evidence>
<feature type="compositionally biased region" description="Polar residues" evidence="1">
    <location>
        <begin position="179"/>
        <end position="188"/>
    </location>
</feature>
<reference evidence="4" key="1">
    <citation type="submission" date="2022-08" db="EMBL/GenBank/DDBJ databases">
        <title>Mycobacterium kiyosense sp. nov., scotochromogenic slow-glowing species isolated from respiratory specimens.</title>
        <authorList>
            <person name="Fukano H."/>
            <person name="Kazumi Y."/>
            <person name="Sakagami N."/>
            <person name="Ato M."/>
            <person name="Mitarai S."/>
            <person name="Hoshino Y."/>
        </authorList>
    </citation>
    <scope>NUCLEOTIDE SEQUENCE</scope>
    <source>
        <strain evidence="4">1413</strain>
        <strain evidence="3">SRL2020-028</strain>
    </source>
</reference>
<evidence type="ECO:0000313" key="4">
    <source>
        <dbReference type="EMBL" id="GLD32874.1"/>
    </source>
</evidence>
<comment type="caution">
    <text evidence="4">The sequence shown here is derived from an EMBL/GenBank/DDBJ whole genome shotgun (WGS) entry which is preliminary data.</text>
</comment>
<accession>A0A9P3QC86</accession>
<proteinExistence type="predicted"/>
<sequence>MAYPTGPSGGYYGDHSQWVADSKSGAKSHRHLTLAVALLGMGSYLVSFGPMLGVGGIDWDVRFAALAGLLAVFGLLPGQTPTGKVIAALAAIGFLDALSRAIVVPDGVEPGWALWVVVVLNALQAAAAVGALLNQPTEADAQQAWYAAYAEQYAQAAAQYYGQYEQEEQAEDRYESGTAHAQQTQQVSAPAPGRAASPQGASYAEFIGDQAAADTRAPQTQAPAPATGVPNAAHSPTPAQQQTVAFQTPYRTSPQ</sequence>
<feature type="region of interest" description="Disordered" evidence="1">
    <location>
        <begin position="167"/>
        <end position="255"/>
    </location>
</feature>